<dbReference type="InterPro" id="IPR039564">
    <property type="entry name" value="Peptidase_C39-like"/>
</dbReference>
<dbReference type="Gene3D" id="3.90.70.10">
    <property type="entry name" value="Cysteine proteinases"/>
    <property type="match status" value="1"/>
</dbReference>
<dbReference type="CDD" id="cd02549">
    <property type="entry name" value="Peptidase_C39A"/>
    <property type="match status" value="1"/>
</dbReference>
<accession>A0ABW2GFI9</accession>
<dbReference type="InterPro" id="IPR006311">
    <property type="entry name" value="TAT_signal"/>
</dbReference>
<protein>
    <submittedName>
        <fullName evidence="3">Peptidase C39 family protein</fullName>
    </submittedName>
</protein>
<dbReference type="EMBL" id="JBHSZO010000005">
    <property type="protein sequence ID" value="MFC7217557.1"/>
    <property type="molecule type" value="Genomic_DNA"/>
</dbReference>
<reference evidence="4" key="1">
    <citation type="journal article" date="2019" name="Int. J. Syst. Evol. Microbiol.">
        <title>The Global Catalogue of Microorganisms (GCM) 10K type strain sequencing project: providing services to taxonomists for standard genome sequencing and annotation.</title>
        <authorList>
            <consortium name="The Broad Institute Genomics Platform"/>
            <consortium name="The Broad Institute Genome Sequencing Center for Infectious Disease"/>
            <person name="Wu L."/>
            <person name="Ma J."/>
        </authorList>
    </citation>
    <scope>NUCLEOTIDE SEQUENCE [LARGE SCALE GENOMIC DNA]</scope>
    <source>
        <strain evidence="4">CGMCC 1.13681</strain>
    </source>
</reference>
<name>A0ABW2GFI9_9ACTN</name>
<dbReference type="Pfam" id="PF13529">
    <property type="entry name" value="Peptidase_C39_2"/>
    <property type="match status" value="1"/>
</dbReference>
<dbReference type="RefSeq" id="WP_386412382.1">
    <property type="nucleotide sequence ID" value="NZ_JBHSZO010000005.1"/>
</dbReference>
<feature type="domain" description="Peptidase C39-like" evidence="2">
    <location>
        <begin position="244"/>
        <end position="396"/>
    </location>
</feature>
<evidence type="ECO:0000259" key="2">
    <source>
        <dbReference type="Pfam" id="PF13529"/>
    </source>
</evidence>
<dbReference type="Proteomes" id="UP001596413">
    <property type="component" value="Unassembled WGS sequence"/>
</dbReference>
<evidence type="ECO:0000313" key="4">
    <source>
        <dbReference type="Proteomes" id="UP001596413"/>
    </source>
</evidence>
<organism evidence="3 4">
    <name type="scientific">Streptomyces polyrhachis</name>
    <dbReference type="NCBI Taxonomy" id="1282885"/>
    <lineage>
        <taxon>Bacteria</taxon>
        <taxon>Bacillati</taxon>
        <taxon>Actinomycetota</taxon>
        <taxon>Actinomycetes</taxon>
        <taxon>Kitasatosporales</taxon>
        <taxon>Streptomycetaceae</taxon>
        <taxon>Streptomyces</taxon>
    </lineage>
</organism>
<feature type="signal peptide" evidence="1">
    <location>
        <begin position="1"/>
        <end position="30"/>
    </location>
</feature>
<evidence type="ECO:0000256" key="1">
    <source>
        <dbReference type="SAM" id="SignalP"/>
    </source>
</evidence>
<dbReference type="PROSITE" id="PS51318">
    <property type="entry name" value="TAT"/>
    <property type="match status" value="1"/>
</dbReference>
<dbReference type="InterPro" id="IPR039563">
    <property type="entry name" value="Peptidase_C39_single_dom"/>
</dbReference>
<proteinExistence type="predicted"/>
<gene>
    <name evidence="3" type="ORF">ACFQLX_05115</name>
</gene>
<evidence type="ECO:0000313" key="3">
    <source>
        <dbReference type="EMBL" id="MFC7217557.1"/>
    </source>
</evidence>
<comment type="caution">
    <text evidence="3">The sequence shown here is derived from an EMBL/GenBank/DDBJ whole genome shotgun (WGS) entry which is preliminary data.</text>
</comment>
<feature type="chain" id="PRO_5045535970" evidence="1">
    <location>
        <begin position="31"/>
        <end position="461"/>
    </location>
</feature>
<sequence>MPPSPAAPSRRTLLSAALAAPLAAAVPLAAAPRALGAEGDGPRAAASLVDYHDWTPARGLGGGTRTGTRLRGAALVLHQPPGLGVFRDPHRGTKAAPPLWEYGSWISPRHELPGGGATEAVVSWNVDTPRGSWIQLELRGGYSDGSRSPWLVMGRWASGEGDVKRASLDGQSDGRASVSTDTFALDDPTGSLRLTSYQVRATLLRRPGTRATPRVRRIAVMASALPRRFTVPASTPLAGAGRVLDVPRYSQETHVGQYPQYDEGGEAWCSPTSSQMVVEYWGRRPGADELAWVDKDFADPQVCHAARATYDFEYEGCGNWPFNAAYAATYPGMNAVVTRLRSLNDAERLTAAGIPVITSMSFLKGELRGAGYGTAGHIMVVSGFTADGDVVVNDPAGAVNREVRRVYGRRSFENVWLRTQRRNKDGKTVPGPGGVAYLYWPNEISARQRAALSTVAGIRSA</sequence>
<keyword evidence="4" id="KW-1185">Reference proteome</keyword>
<keyword evidence="1" id="KW-0732">Signal</keyword>